<evidence type="ECO:0000313" key="2">
    <source>
        <dbReference type="Proteomes" id="UP000183567"/>
    </source>
</evidence>
<protein>
    <submittedName>
        <fullName evidence="1">Uncharacterized protein</fullName>
    </submittedName>
</protein>
<comment type="caution">
    <text evidence="1">The sequence shown here is derived from an EMBL/GenBank/DDBJ whole genome shotgun (WGS) entry which is preliminary data.</text>
</comment>
<gene>
    <name evidence="1" type="ORF">AZE42_11396</name>
</gene>
<dbReference type="OrthoDB" id="2692685at2759"/>
<proteinExistence type="predicted"/>
<reference evidence="1 2" key="1">
    <citation type="submission" date="2016-03" db="EMBL/GenBank/DDBJ databases">
        <title>Comparative genomics of the ectomycorrhizal sister species Rhizopogon vinicolor and Rhizopogon vesiculosus (Basidiomycota: Boletales) reveals a divergence of the mating type B locus.</title>
        <authorList>
            <person name="Mujic A.B."/>
            <person name="Kuo A."/>
            <person name="Tritt A."/>
            <person name="Lipzen A."/>
            <person name="Chen C."/>
            <person name="Johnson J."/>
            <person name="Sharma A."/>
            <person name="Barry K."/>
            <person name="Grigoriev I.V."/>
            <person name="Spatafora J.W."/>
        </authorList>
    </citation>
    <scope>NUCLEOTIDE SEQUENCE [LARGE SCALE GENOMIC DNA]</scope>
    <source>
        <strain evidence="1 2">AM-OR11-056</strain>
    </source>
</reference>
<accession>A0A1J8RDK4</accession>
<dbReference type="EMBL" id="LVVM01000851">
    <property type="protein sequence ID" value="OJA19826.1"/>
    <property type="molecule type" value="Genomic_DNA"/>
</dbReference>
<evidence type="ECO:0000313" key="1">
    <source>
        <dbReference type="EMBL" id="OJA19826.1"/>
    </source>
</evidence>
<keyword evidence="2" id="KW-1185">Reference proteome</keyword>
<sequence>MNEAYLTTAASRSPLRAKTNFHISSDDLPIDLRTHVWSLRALSSPLTDTDLLHMTIVSNDPSWWPEIDTHRFFSYFLVASSATVTYDWGEQHNISQGHY</sequence>
<name>A0A1J8RDK4_9AGAM</name>
<organism evidence="1 2">
    <name type="scientific">Rhizopogon vesiculosus</name>
    <dbReference type="NCBI Taxonomy" id="180088"/>
    <lineage>
        <taxon>Eukaryota</taxon>
        <taxon>Fungi</taxon>
        <taxon>Dikarya</taxon>
        <taxon>Basidiomycota</taxon>
        <taxon>Agaricomycotina</taxon>
        <taxon>Agaricomycetes</taxon>
        <taxon>Agaricomycetidae</taxon>
        <taxon>Boletales</taxon>
        <taxon>Suillineae</taxon>
        <taxon>Rhizopogonaceae</taxon>
        <taxon>Rhizopogon</taxon>
    </lineage>
</organism>
<dbReference type="Proteomes" id="UP000183567">
    <property type="component" value="Unassembled WGS sequence"/>
</dbReference>
<dbReference type="AlphaFoldDB" id="A0A1J8RDK4"/>